<evidence type="ECO:0000256" key="1">
    <source>
        <dbReference type="ARBA" id="ARBA00022679"/>
    </source>
</evidence>
<protein>
    <submittedName>
        <fullName evidence="4">Beta-ketoacyl synthase</fullName>
    </submittedName>
</protein>
<dbReference type="PANTHER" id="PTHR43775">
    <property type="entry name" value="FATTY ACID SYNTHASE"/>
    <property type="match status" value="1"/>
</dbReference>
<proteinExistence type="predicted"/>
<dbReference type="AlphaFoldDB" id="R1HPC8"/>
<dbReference type="SUPFAM" id="SSF51735">
    <property type="entry name" value="NAD(P)-binding Rossmann-fold domains"/>
    <property type="match status" value="1"/>
</dbReference>
<dbReference type="GO" id="GO:0004312">
    <property type="term" value="F:fatty acid synthase activity"/>
    <property type="evidence" value="ECO:0007669"/>
    <property type="project" value="TreeGrafter"/>
</dbReference>
<reference evidence="4 5" key="1">
    <citation type="submission" date="2013-02" db="EMBL/GenBank/DDBJ databases">
        <title>Draft genome sequence of Amycolatopsis vancoresmycina strain DSM 44592T.</title>
        <authorList>
            <person name="Kumar S."/>
            <person name="Kaur N."/>
            <person name="Kaur C."/>
            <person name="Raghava G.P.S."/>
            <person name="Mayilraj S."/>
        </authorList>
    </citation>
    <scope>NUCLEOTIDE SEQUENCE [LARGE SCALE GENOMIC DNA]</scope>
    <source>
        <strain evidence="4 5">DSM 44592</strain>
    </source>
</reference>
<keyword evidence="5" id="KW-1185">Reference proteome</keyword>
<dbReference type="SMART" id="SM00822">
    <property type="entry name" value="PKS_KR"/>
    <property type="match status" value="1"/>
</dbReference>
<dbReference type="GO" id="GO:0006633">
    <property type="term" value="P:fatty acid biosynthetic process"/>
    <property type="evidence" value="ECO:0007669"/>
    <property type="project" value="TreeGrafter"/>
</dbReference>
<comment type="caution">
    <text evidence="4">The sequence shown here is derived from an EMBL/GenBank/DDBJ whole genome shotgun (WGS) entry which is preliminary data.</text>
</comment>
<dbReference type="PANTHER" id="PTHR43775:SF51">
    <property type="entry name" value="INACTIVE PHENOLPHTHIOCEROL SYNTHESIS POLYKETIDE SYNTHASE TYPE I PKS1-RELATED"/>
    <property type="match status" value="1"/>
</dbReference>
<dbReference type="InterPro" id="IPR013968">
    <property type="entry name" value="PKS_KR"/>
</dbReference>
<feature type="compositionally biased region" description="Low complexity" evidence="2">
    <location>
        <begin position="196"/>
        <end position="214"/>
    </location>
</feature>
<dbReference type="EMBL" id="AOUO01000413">
    <property type="protein sequence ID" value="EOD65370.1"/>
    <property type="molecule type" value="Genomic_DNA"/>
</dbReference>
<feature type="non-terminal residue" evidence="4">
    <location>
        <position position="214"/>
    </location>
</feature>
<evidence type="ECO:0000259" key="3">
    <source>
        <dbReference type="SMART" id="SM00822"/>
    </source>
</evidence>
<evidence type="ECO:0000313" key="5">
    <source>
        <dbReference type="Proteomes" id="UP000014139"/>
    </source>
</evidence>
<keyword evidence="1" id="KW-0808">Transferase</keyword>
<dbReference type="Pfam" id="PF08659">
    <property type="entry name" value="KR"/>
    <property type="match status" value="1"/>
</dbReference>
<dbReference type="InterPro" id="IPR057326">
    <property type="entry name" value="KR_dom"/>
</dbReference>
<gene>
    <name evidence="4" type="ORF">H480_26987</name>
</gene>
<dbReference type="InterPro" id="IPR050091">
    <property type="entry name" value="PKS_NRPS_Biosynth_Enz"/>
</dbReference>
<dbReference type="Proteomes" id="UP000014139">
    <property type="component" value="Unassembled WGS sequence"/>
</dbReference>
<dbReference type="Gene3D" id="3.40.50.720">
    <property type="entry name" value="NAD(P)-binding Rossmann-like Domain"/>
    <property type="match status" value="1"/>
</dbReference>
<name>R1HPC8_9PSEU</name>
<organism evidence="4 5">
    <name type="scientific">Amycolatopsis vancoresmycina DSM 44592</name>
    <dbReference type="NCBI Taxonomy" id="1292037"/>
    <lineage>
        <taxon>Bacteria</taxon>
        <taxon>Bacillati</taxon>
        <taxon>Actinomycetota</taxon>
        <taxon>Actinomycetes</taxon>
        <taxon>Pseudonocardiales</taxon>
        <taxon>Pseudonocardiaceae</taxon>
        <taxon>Amycolatopsis</taxon>
    </lineage>
</organism>
<accession>R1HPC8</accession>
<evidence type="ECO:0000256" key="2">
    <source>
        <dbReference type="SAM" id="MobiDB-lite"/>
    </source>
</evidence>
<feature type="compositionally biased region" description="Basic and acidic residues" evidence="2">
    <location>
        <begin position="180"/>
        <end position="190"/>
    </location>
</feature>
<sequence length="214" mass="22005">MVRELGAGVRVVACDVADRDALAAVLADVPAEHPLTAVVHTAGALDDGVLTALTPQRLDTVLRPKADAAVHLHELTRDLDLAAFVLFSSGAGVLGNPGQGNYAAANAFLDAAAQRWNATGGSHDVARLGLLGPGQRPHRPPGPRGPAAAPAKRGHRPVVGRRARPVRRRPPVARSGARAGEARPGEPAREHRPRRGVPAAAGPGAAGAARRGDR</sequence>
<feature type="region of interest" description="Disordered" evidence="2">
    <location>
        <begin position="128"/>
        <end position="214"/>
    </location>
</feature>
<dbReference type="InterPro" id="IPR036291">
    <property type="entry name" value="NAD(P)-bd_dom_sf"/>
</dbReference>
<evidence type="ECO:0000313" key="4">
    <source>
        <dbReference type="EMBL" id="EOD65370.1"/>
    </source>
</evidence>
<feature type="domain" description="Ketoreductase" evidence="3">
    <location>
        <begin position="1"/>
        <end position="146"/>
    </location>
</feature>
<feature type="compositionally biased region" description="Basic residues" evidence="2">
    <location>
        <begin position="152"/>
        <end position="171"/>
    </location>
</feature>